<dbReference type="EMBL" id="MUTJ01000106">
    <property type="protein sequence ID" value="ONU74872.1"/>
    <property type="molecule type" value="Genomic_DNA"/>
</dbReference>
<evidence type="ECO:0000256" key="1">
    <source>
        <dbReference type="SAM" id="MobiDB-lite"/>
    </source>
</evidence>
<gene>
    <name evidence="4" type="ORF">A8E72_35215</name>
    <name evidence="3" type="ORF">A8E72_36950</name>
</gene>
<dbReference type="PANTHER" id="PTHR37952:SF2">
    <property type="entry name" value="PROTEIN CREA"/>
    <property type="match status" value="1"/>
</dbReference>
<name>A0A1V2VT49_9BURK</name>
<dbReference type="PANTHER" id="PTHR37952">
    <property type="match status" value="1"/>
</dbReference>
<dbReference type="EMBL" id="MUTJ01000104">
    <property type="protein sequence ID" value="ONU75486.1"/>
    <property type="molecule type" value="Genomic_DNA"/>
</dbReference>
<dbReference type="AlphaFoldDB" id="A0A1V2VT49"/>
<sequence length="163" mass="17604">MIQSRSSWHIASVLLALLAVSSSNAEELARIPAHSQRYGTHIRISAYDDPLLKGVTCFISGPVSGSDRRDLHDRNTGGAATSASCHQVGPLSTTVRVPQQAQVFDESIDPVFRSMHVIRILDIRHLVVLYFSFAKSDLAGDLPGHVDVVRLPAISGKHDAAGK</sequence>
<evidence type="ECO:0000313" key="5">
    <source>
        <dbReference type="Proteomes" id="UP000188543"/>
    </source>
</evidence>
<dbReference type="RefSeq" id="WP_077021459.1">
    <property type="nucleotide sequence ID" value="NZ_CADETK010000008.1"/>
</dbReference>
<feature type="signal peptide" evidence="2">
    <location>
        <begin position="1"/>
        <end position="25"/>
    </location>
</feature>
<dbReference type="InterPro" id="IPR010292">
    <property type="entry name" value="Uncharacterised_CreA"/>
</dbReference>
<feature type="region of interest" description="Disordered" evidence="1">
    <location>
        <begin position="66"/>
        <end position="85"/>
    </location>
</feature>
<feature type="compositionally biased region" description="Basic and acidic residues" evidence="1">
    <location>
        <begin position="66"/>
        <end position="75"/>
    </location>
</feature>
<proteinExistence type="predicted"/>
<dbReference type="Proteomes" id="UP000188543">
    <property type="component" value="Unassembled WGS sequence"/>
</dbReference>
<feature type="chain" id="PRO_5014547060" evidence="2">
    <location>
        <begin position="26"/>
        <end position="163"/>
    </location>
</feature>
<protein>
    <submittedName>
        <fullName evidence="3">CreA family protein</fullName>
    </submittedName>
</protein>
<evidence type="ECO:0000313" key="3">
    <source>
        <dbReference type="EMBL" id="ONU74872.1"/>
    </source>
</evidence>
<keyword evidence="2" id="KW-0732">Signal</keyword>
<evidence type="ECO:0000256" key="2">
    <source>
        <dbReference type="SAM" id="SignalP"/>
    </source>
</evidence>
<dbReference type="OrthoDB" id="9091382at2"/>
<dbReference type="GO" id="GO:0005829">
    <property type="term" value="C:cytosol"/>
    <property type="evidence" value="ECO:0007669"/>
    <property type="project" value="TreeGrafter"/>
</dbReference>
<evidence type="ECO:0000313" key="4">
    <source>
        <dbReference type="EMBL" id="ONU75486.1"/>
    </source>
</evidence>
<reference evidence="3 5" key="1">
    <citation type="submission" date="2016-08" db="EMBL/GenBank/DDBJ databases">
        <authorList>
            <person name="Seilhamer J.J."/>
        </authorList>
    </citation>
    <scope>NUCLEOTIDE SEQUENCE [LARGE SCALE GENOMIC DNA]</scope>
    <source>
        <strain evidence="3 5">VC14762</strain>
    </source>
</reference>
<comment type="caution">
    <text evidence="3">The sequence shown here is derived from an EMBL/GenBank/DDBJ whole genome shotgun (WGS) entry which is preliminary data.</text>
</comment>
<dbReference type="Pfam" id="PF05981">
    <property type="entry name" value="CreA"/>
    <property type="match status" value="1"/>
</dbReference>
<organism evidence="3 5">
    <name type="scientific">Burkholderia cenocepacia</name>
    <dbReference type="NCBI Taxonomy" id="95486"/>
    <lineage>
        <taxon>Bacteria</taxon>
        <taxon>Pseudomonadati</taxon>
        <taxon>Pseudomonadota</taxon>
        <taxon>Betaproteobacteria</taxon>
        <taxon>Burkholderiales</taxon>
        <taxon>Burkholderiaceae</taxon>
        <taxon>Burkholderia</taxon>
        <taxon>Burkholderia cepacia complex</taxon>
    </lineage>
</organism>
<accession>A0A1V2VT49</accession>